<evidence type="ECO:0000313" key="1">
    <source>
        <dbReference type="EMBL" id="MFC4628396.1"/>
    </source>
</evidence>
<accession>A0ABV9HGW1</accession>
<evidence type="ECO:0000313" key="2">
    <source>
        <dbReference type="Proteomes" id="UP001596011"/>
    </source>
</evidence>
<dbReference type="Pfam" id="PF18143">
    <property type="entry name" value="HAD_SAK_2"/>
    <property type="match status" value="1"/>
</dbReference>
<organism evidence="1 2">
    <name type="scientific">Promicromonospora alba</name>
    <dbReference type="NCBI Taxonomy" id="1616110"/>
    <lineage>
        <taxon>Bacteria</taxon>
        <taxon>Bacillati</taxon>
        <taxon>Actinomycetota</taxon>
        <taxon>Actinomycetes</taxon>
        <taxon>Micrococcales</taxon>
        <taxon>Promicromonosporaceae</taxon>
        <taxon>Promicromonospora</taxon>
    </lineage>
</organism>
<keyword evidence="2" id="KW-1185">Reference proteome</keyword>
<protein>
    <submittedName>
        <fullName evidence="1">HAD domain-containing protein</fullName>
    </submittedName>
</protein>
<gene>
    <name evidence="1" type="ORF">ACFO6V_09140</name>
</gene>
<dbReference type="EMBL" id="JBHSFI010000003">
    <property type="protein sequence ID" value="MFC4628396.1"/>
    <property type="molecule type" value="Genomic_DNA"/>
</dbReference>
<comment type="caution">
    <text evidence="1">The sequence shown here is derived from an EMBL/GenBank/DDBJ whole genome shotgun (WGS) entry which is preliminary data.</text>
</comment>
<name>A0ABV9HGW1_9MICO</name>
<dbReference type="Proteomes" id="UP001596011">
    <property type="component" value="Unassembled WGS sequence"/>
</dbReference>
<dbReference type="RefSeq" id="WP_377134442.1">
    <property type="nucleotide sequence ID" value="NZ_JBHSFI010000003.1"/>
</dbReference>
<sequence>MTQRPIVFLDIDGTLLPFGPGDRSQAVHDPRAWRAHSNPQLGKLRRAPSYDLVRLGGELVWASAWGHDANDVVAPILALGRLPVVDFDEGDDDVVPGGVHWKTASLVRHAAGRPFIWLDDEIRDLDQQWVEAAHPGPALLHRVSPTSGLTKDDLAVVTAWIREAVGPPAADDIPPPLRAIMDARFDYDDGKGVDLEPYPALEPVAETGWWLRHWTGNPDVTGEKLRPFAQDSSGGYVCSWMIRPDAELVDQPVVYVGSEGDVAVLAGDAWDALWFFAHGFGPHDVPSEFEVGERYFKPDPERTVRTHIELTRAAGRLAPGRRRPVEQIVADASAGLPDLRAWVDDLCR</sequence>
<reference evidence="2" key="1">
    <citation type="journal article" date="2019" name="Int. J. Syst. Evol. Microbiol.">
        <title>The Global Catalogue of Microorganisms (GCM) 10K type strain sequencing project: providing services to taxonomists for standard genome sequencing and annotation.</title>
        <authorList>
            <consortium name="The Broad Institute Genomics Platform"/>
            <consortium name="The Broad Institute Genome Sequencing Center for Infectious Disease"/>
            <person name="Wu L."/>
            <person name="Ma J."/>
        </authorList>
    </citation>
    <scope>NUCLEOTIDE SEQUENCE [LARGE SCALE GENOMIC DNA]</scope>
    <source>
        <strain evidence="2">CCUG 42722</strain>
    </source>
</reference>
<proteinExistence type="predicted"/>